<sequence>MLSKKLKLISLLAVPAALTYGAAVSAEEMVMIPQGSFTPFFLKKDSGSSNAANKVKVDAFWMDAAPVTNREFRAFVSQHPDWHPTNIKKIFSDSHYLDHWKSTQDATDTTNLDTQNPDAPVVNVSWFAATAYCEAQDKRLPSTDEWEYTLNDNDRDKENLQKQIIRWYSVPNRAPLAIKNQPANGFGVFDMAGLIWEWTADFNSYMAPPDSRNSGDKTLFCGSGSLSASNLDDYAAFMRYSYRESLKGNFTGKSLGFRCAKDIK</sequence>
<evidence type="ECO:0000313" key="4">
    <source>
        <dbReference type="Proteomes" id="UP000297706"/>
    </source>
</evidence>
<evidence type="ECO:0000259" key="2">
    <source>
        <dbReference type="Pfam" id="PF03781"/>
    </source>
</evidence>
<dbReference type="EMBL" id="PQVH01000008">
    <property type="protein sequence ID" value="TFW71632.1"/>
    <property type="molecule type" value="Genomic_DNA"/>
</dbReference>
<dbReference type="InterPro" id="IPR051043">
    <property type="entry name" value="Sulfatase_Mod_Factor_Kinase"/>
</dbReference>
<reference evidence="3 4" key="1">
    <citation type="submission" date="2018-02" db="EMBL/GenBank/DDBJ databases">
        <title>A novel lanthanide dependent methylotroph, Methylotenera sp. La3113.</title>
        <authorList>
            <person name="Lv H."/>
            <person name="Tani A."/>
        </authorList>
    </citation>
    <scope>NUCLEOTIDE SEQUENCE [LARGE SCALE GENOMIC DNA]</scope>
    <source>
        <strain evidence="3 4">La3113</strain>
    </source>
</reference>
<dbReference type="GO" id="GO:0120147">
    <property type="term" value="F:formylglycine-generating oxidase activity"/>
    <property type="evidence" value="ECO:0007669"/>
    <property type="project" value="TreeGrafter"/>
</dbReference>
<organism evidence="3 4">
    <name type="scientific">Methylotenera oryzisoli</name>
    <dbReference type="NCBI Taxonomy" id="2080758"/>
    <lineage>
        <taxon>Bacteria</taxon>
        <taxon>Pseudomonadati</taxon>
        <taxon>Pseudomonadota</taxon>
        <taxon>Betaproteobacteria</taxon>
        <taxon>Nitrosomonadales</taxon>
        <taxon>Methylophilaceae</taxon>
        <taxon>Methylotenera</taxon>
    </lineage>
</organism>
<dbReference type="OrthoDB" id="9768004at2"/>
<dbReference type="PANTHER" id="PTHR23150">
    <property type="entry name" value="SULFATASE MODIFYING FACTOR 1, 2"/>
    <property type="match status" value="1"/>
</dbReference>
<dbReference type="Pfam" id="PF03781">
    <property type="entry name" value="FGE-sulfatase"/>
    <property type="match status" value="1"/>
</dbReference>
<dbReference type="AlphaFoldDB" id="A0A4Y9VRY4"/>
<proteinExistence type="predicted"/>
<keyword evidence="1" id="KW-0732">Signal</keyword>
<dbReference type="InterPro" id="IPR042095">
    <property type="entry name" value="SUMF_sf"/>
</dbReference>
<dbReference type="InterPro" id="IPR005532">
    <property type="entry name" value="SUMF_dom"/>
</dbReference>
<dbReference type="Gene3D" id="3.90.1580.10">
    <property type="entry name" value="paralog of FGE (formylglycine-generating enzyme)"/>
    <property type="match status" value="1"/>
</dbReference>
<dbReference type="SUPFAM" id="SSF56436">
    <property type="entry name" value="C-type lectin-like"/>
    <property type="match status" value="1"/>
</dbReference>
<comment type="caution">
    <text evidence="3">The sequence shown here is derived from an EMBL/GenBank/DDBJ whole genome shotgun (WGS) entry which is preliminary data.</text>
</comment>
<accession>A0A4Y9VRY4</accession>
<evidence type="ECO:0000313" key="3">
    <source>
        <dbReference type="EMBL" id="TFW71632.1"/>
    </source>
</evidence>
<dbReference type="InterPro" id="IPR016187">
    <property type="entry name" value="CTDL_fold"/>
</dbReference>
<dbReference type="PANTHER" id="PTHR23150:SF19">
    <property type="entry name" value="FORMYLGLYCINE-GENERATING ENZYME"/>
    <property type="match status" value="1"/>
</dbReference>
<evidence type="ECO:0000256" key="1">
    <source>
        <dbReference type="SAM" id="SignalP"/>
    </source>
</evidence>
<keyword evidence="4" id="KW-1185">Reference proteome</keyword>
<feature type="signal peptide" evidence="1">
    <location>
        <begin position="1"/>
        <end position="26"/>
    </location>
</feature>
<protein>
    <submittedName>
        <fullName evidence="3">Formylglycine-generating enzyme family protein</fullName>
    </submittedName>
</protein>
<dbReference type="RefSeq" id="WP_135277191.1">
    <property type="nucleotide sequence ID" value="NZ_PQVH01000008.1"/>
</dbReference>
<gene>
    <name evidence="3" type="ORF">C3Y98_05960</name>
</gene>
<feature type="domain" description="Sulfatase-modifying factor enzyme-like" evidence="2">
    <location>
        <begin position="26"/>
        <end position="261"/>
    </location>
</feature>
<name>A0A4Y9VRY4_9PROT</name>
<dbReference type="Proteomes" id="UP000297706">
    <property type="component" value="Unassembled WGS sequence"/>
</dbReference>
<feature type="chain" id="PRO_5021422396" evidence="1">
    <location>
        <begin position="27"/>
        <end position="264"/>
    </location>
</feature>